<reference evidence="2 4" key="2">
    <citation type="submission" date="2018-06" db="EMBL/GenBank/DDBJ databases">
        <authorList>
            <consortium name="Pathogen Informatics"/>
            <person name="Doyle S."/>
        </authorList>
    </citation>
    <scope>NUCLEOTIDE SEQUENCE [LARGE SCALE GENOMIC DNA]</scope>
    <source>
        <strain evidence="2 4">NCTC12376</strain>
    </source>
</reference>
<protein>
    <submittedName>
        <fullName evidence="2">Uncharacterized protein</fullName>
    </submittedName>
</protein>
<dbReference type="EMBL" id="LNYR01000001">
    <property type="protein sequence ID" value="KTD55358.1"/>
    <property type="molecule type" value="Genomic_DNA"/>
</dbReference>
<evidence type="ECO:0000313" key="3">
    <source>
        <dbReference type="Proteomes" id="UP000054639"/>
    </source>
</evidence>
<dbReference type="EMBL" id="UGOW01000001">
    <property type="protein sequence ID" value="STY16531.1"/>
    <property type="molecule type" value="Genomic_DNA"/>
</dbReference>
<evidence type="ECO:0000313" key="1">
    <source>
        <dbReference type="EMBL" id="KTD55358.1"/>
    </source>
</evidence>
<proteinExistence type="predicted"/>
<reference evidence="1 3" key="1">
    <citation type="submission" date="2015-11" db="EMBL/GenBank/DDBJ databases">
        <title>Genomic analysis of 38 Legionella species identifies large and diverse effector repertoires.</title>
        <authorList>
            <person name="Burstein D."/>
            <person name="Amaro F."/>
            <person name="Zusman T."/>
            <person name="Lifshitz Z."/>
            <person name="Cohen O."/>
            <person name="Gilbert J.A."/>
            <person name="Pupko T."/>
            <person name="Shuman H.A."/>
            <person name="Segal G."/>
        </authorList>
    </citation>
    <scope>NUCLEOTIDE SEQUENCE [LARGE SCALE GENOMIC DNA]</scope>
    <source>
        <strain evidence="1 3">ATCC 49507</strain>
    </source>
</reference>
<organism evidence="2 4">
    <name type="scientific">Legionella quateirensis</name>
    <dbReference type="NCBI Taxonomy" id="45072"/>
    <lineage>
        <taxon>Bacteria</taxon>
        <taxon>Pseudomonadati</taxon>
        <taxon>Pseudomonadota</taxon>
        <taxon>Gammaproteobacteria</taxon>
        <taxon>Legionellales</taxon>
        <taxon>Legionellaceae</taxon>
        <taxon>Legionella</taxon>
    </lineage>
</organism>
<dbReference type="RefSeq" id="WP_058472339.1">
    <property type="nucleotide sequence ID" value="NZ_CAAAIL010000006.1"/>
</dbReference>
<dbReference type="Proteomes" id="UP000054639">
    <property type="component" value="Unassembled WGS sequence"/>
</dbReference>
<evidence type="ECO:0000313" key="4">
    <source>
        <dbReference type="Proteomes" id="UP000254230"/>
    </source>
</evidence>
<gene>
    <name evidence="1" type="ORF">Lqua_0075</name>
    <name evidence="2" type="ORF">NCTC12376_00322</name>
</gene>
<dbReference type="AlphaFoldDB" id="A0A378KSF9"/>
<evidence type="ECO:0000313" key="2">
    <source>
        <dbReference type="EMBL" id="STY16531.1"/>
    </source>
</evidence>
<dbReference type="STRING" id="45072.Lqua_0075"/>
<dbReference type="Proteomes" id="UP000254230">
    <property type="component" value="Unassembled WGS sequence"/>
</dbReference>
<name>A0A378KSF9_9GAMM</name>
<accession>A0A378KSF9</accession>
<sequence>MHHSIIELLTDWLTTYGNDDDSSQKALADQLFHQLKAINSTQELLDVLHKTSNVTNKDSRFTFFSDIEFFKQINLWINHLNELIEAQKAASQKLLMISPTRVRLSRELGSLLDDPGFLLHQSASQLLELINDNTTWDNESITAMYIIIINDMHPTPVPLHQKEPDSGCTLM</sequence>
<keyword evidence="3" id="KW-1185">Reference proteome</keyword>